<dbReference type="SUPFAM" id="SSF46785">
    <property type="entry name" value="Winged helix' DNA-binding domain"/>
    <property type="match status" value="1"/>
</dbReference>
<dbReference type="EMBL" id="SHDO01000062">
    <property type="protein sequence ID" value="MBX6983170.1"/>
    <property type="molecule type" value="Genomic_DNA"/>
</dbReference>
<dbReference type="AlphaFoldDB" id="A0AAP2K5P9"/>
<dbReference type="Gene3D" id="1.10.10.10">
    <property type="entry name" value="Winged helix-like DNA-binding domain superfamily/Winged helix DNA-binding domain"/>
    <property type="match status" value="1"/>
</dbReference>
<organism evidence="2 3">
    <name type="scientific">Providencia rettgeri</name>
    <dbReference type="NCBI Taxonomy" id="587"/>
    <lineage>
        <taxon>Bacteria</taxon>
        <taxon>Pseudomonadati</taxon>
        <taxon>Pseudomonadota</taxon>
        <taxon>Gammaproteobacteria</taxon>
        <taxon>Enterobacterales</taxon>
        <taxon>Morganellaceae</taxon>
        <taxon>Providencia</taxon>
    </lineage>
</organism>
<dbReference type="RefSeq" id="WP_131680101.1">
    <property type="nucleotide sequence ID" value="NZ_JAGKMS010000023.1"/>
</dbReference>
<proteinExistence type="predicted"/>
<accession>A0AAP2K5P9</accession>
<dbReference type="InterPro" id="IPR036390">
    <property type="entry name" value="WH_DNA-bd_sf"/>
</dbReference>
<gene>
    <name evidence="2" type="ORF">EX242_23340</name>
</gene>
<name>A0AAP2K5P9_PRORE</name>
<evidence type="ECO:0000259" key="1">
    <source>
        <dbReference type="Pfam" id="PF09339"/>
    </source>
</evidence>
<sequence>MNDKTRVSAAVRALRILKVLKGHTNYGLSNQEIATAINDTPVNVSRALTTLIEEGLVDQVHDNGGGSHYKFALSIQMLQIAHSCMAEDERLIARLEEKRHRIRAGSQNN</sequence>
<dbReference type="Proteomes" id="UP000824410">
    <property type="component" value="Unassembled WGS sequence"/>
</dbReference>
<dbReference type="GO" id="GO:0006355">
    <property type="term" value="P:regulation of DNA-templated transcription"/>
    <property type="evidence" value="ECO:0007669"/>
    <property type="project" value="InterPro"/>
</dbReference>
<evidence type="ECO:0000313" key="2">
    <source>
        <dbReference type="EMBL" id="MBX6983170.1"/>
    </source>
</evidence>
<dbReference type="Pfam" id="PF09339">
    <property type="entry name" value="HTH_IclR"/>
    <property type="match status" value="1"/>
</dbReference>
<dbReference type="InterPro" id="IPR005471">
    <property type="entry name" value="Tscrpt_reg_IclR_N"/>
</dbReference>
<reference evidence="2" key="1">
    <citation type="submission" date="2019-02" db="EMBL/GenBank/DDBJ databases">
        <title>Genomic characterization of isolates from hospital effluents in KZN, South Africa.</title>
        <authorList>
            <person name="Ntshobeni N."/>
            <person name="Allam M."/>
            <person name="Ismail A."/>
            <person name="Amoako D."/>
            <person name="Essack S."/>
            <person name="Chenia H."/>
        </authorList>
    </citation>
    <scope>NUCLEOTIDE SEQUENCE</scope>
    <source>
        <strain evidence="2">AFE97_S1</strain>
    </source>
</reference>
<comment type="caution">
    <text evidence="2">The sequence shown here is derived from an EMBL/GenBank/DDBJ whole genome shotgun (WGS) entry which is preliminary data.</text>
</comment>
<feature type="domain" description="HTH iclR-type" evidence="1">
    <location>
        <begin position="9"/>
        <end position="60"/>
    </location>
</feature>
<protein>
    <submittedName>
        <fullName evidence="2">IclR family transcriptional regulator</fullName>
    </submittedName>
</protein>
<evidence type="ECO:0000313" key="3">
    <source>
        <dbReference type="Proteomes" id="UP000824410"/>
    </source>
</evidence>
<dbReference type="GO" id="GO:0003677">
    <property type="term" value="F:DNA binding"/>
    <property type="evidence" value="ECO:0007669"/>
    <property type="project" value="InterPro"/>
</dbReference>
<dbReference type="InterPro" id="IPR036388">
    <property type="entry name" value="WH-like_DNA-bd_sf"/>
</dbReference>